<keyword evidence="1" id="KW-0614">Plasmid</keyword>
<reference evidence="1 2" key="1">
    <citation type="submission" date="2023-08" db="EMBL/GenBank/DDBJ databases">
        <title>Pathogen: clinical or host-associated sample.</title>
        <authorList>
            <person name="Hergert J."/>
            <person name="Casey R."/>
            <person name="Wagner J."/>
            <person name="Young E.L."/>
            <person name="Oakeson K.F."/>
        </authorList>
    </citation>
    <scope>NUCLEOTIDE SEQUENCE [LARGE SCALE GENOMIC DNA]</scope>
    <source>
        <strain evidence="1 2">1760953</strain>
        <plasmid evidence="1 2">unnamed7</plasmid>
    </source>
</reference>
<evidence type="ECO:0000313" key="2">
    <source>
        <dbReference type="Proteomes" id="UP001234585"/>
    </source>
</evidence>
<dbReference type="EMBL" id="CP132309">
    <property type="protein sequence ID" value="WLS01407.1"/>
    <property type="molecule type" value="Genomic_DNA"/>
</dbReference>
<sequence length="213" mass="23485">MQVTNEMVERAAKAVEKRLKQSKYEWSDEDFETYWTKDPRFIEQEHSWGDAFGRGTEKNRLLWKVRIALEAAISDPQGEVARALTAASASMTADPLCDAASELLDALKLAVARVRMANDEGNPILSAWLPGAQAAIFKAEGSTDARAPQSPEGMERMLDALRRAERFMAGFEDDPLQEGIDVDLDAIRSAIARLEDGAVAGACASEHFGRDRQ</sequence>
<accession>A0AA50CU38</accession>
<dbReference type="RefSeq" id="WP_306041879.1">
    <property type="nucleotide sequence ID" value="NZ_CP132309.1"/>
</dbReference>
<gene>
    <name evidence="1" type="ORF">Q9313_28840</name>
</gene>
<evidence type="ECO:0000313" key="1">
    <source>
        <dbReference type="EMBL" id="WLS01407.1"/>
    </source>
</evidence>
<proteinExistence type="predicted"/>
<keyword evidence="2" id="KW-1185">Reference proteome</keyword>
<dbReference type="AlphaFoldDB" id="A0AA50CU38"/>
<organism evidence="1 2">
    <name type="scientific">Shinella sumterensis</name>
    <dbReference type="NCBI Taxonomy" id="1967501"/>
    <lineage>
        <taxon>Bacteria</taxon>
        <taxon>Pseudomonadati</taxon>
        <taxon>Pseudomonadota</taxon>
        <taxon>Alphaproteobacteria</taxon>
        <taxon>Hyphomicrobiales</taxon>
        <taxon>Rhizobiaceae</taxon>
        <taxon>Shinella</taxon>
    </lineage>
</organism>
<name>A0AA50CU38_9HYPH</name>
<geneLocation type="plasmid" evidence="1 2">
    <name>unnamed7</name>
</geneLocation>
<protein>
    <submittedName>
        <fullName evidence="1">Uncharacterized protein</fullName>
    </submittedName>
</protein>
<dbReference type="Proteomes" id="UP001234585">
    <property type="component" value="Plasmid unnamed7"/>
</dbReference>